<name>K1SYH0_9ZZZZ</name>
<dbReference type="AlphaFoldDB" id="K1SYH0"/>
<sequence>MRKVELRMNEKLKYKVIKKLVETNGNKERAAVALGRSVRQIDRMIAGYKAKGKEFFIHGNRNRKPVHALTEAQKTEIEQIYLSKYFDCTYTAFTEYLAQKENITLSVDEVRTILIDKYIFSPRTHKSNEKKNKKTIIKRTRKSKDTKRKSKNTSQDSCDGRCPPKTTKMPIFRRRNTNGCMYSFMVWKGQNGASRSNRRCHRTSSRIIF</sequence>
<evidence type="ECO:0000256" key="1">
    <source>
        <dbReference type="SAM" id="MobiDB-lite"/>
    </source>
</evidence>
<feature type="compositionally biased region" description="Basic residues" evidence="1">
    <location>
        <begin position="131"/>
        <end position="151"/>
    </location>
</feature>
<feature type="region of interest" description="Disordered" evidence="1">
    <location>
        <begin position="125"/>
        <end position="170"/>
    </location>
</feature>
<accession>K1SYH0</accession>
<proteinExistence type="predicted"/>
<protein>
    <submittedName>
        <fullName evidence="2">Transposase protein</fullName>
    </submittedName>
</protein>
<dbReference type="EMBL" id="AJWZ01005395">
    <property type="protein sequence ID" value="EKC62698.1"/>
    <property type="molecule type" value="Genomic_DNA"/>
</dbReference>
<reference evidence="2" key="1">
    <citation type="journal article" date="2013" name="Environ. Microbiol.">
        <title>Microbiota from the distal guts of lean and obese adolescents exhibit partial functional redundancy besides clear differences in community structure.</title>
        <authorList>
            <person name="Ferrer M."/>
            <person name="Ruiz A."/>
            <person name="Lanza F."/>
            <person name="Haange S.B."/>
            <person name="Oberbach A."/>
            <person name="Till H."/>
            <person name="Bargiela R."/>
            <person name="Campoy C."/>
            <person name="Segura M.T."/>
            <person name="Richter M."/>
            <person name="von Bergen M."/>
            <person name="Seifert J."/>
            <person name="Suarez A."/>
        </authorList>
    </citation>
    <scope>NUCLEOTIDE SEQUENCE</scope>
</reference>
<comment type="caution">
    <text evidence="2">The sequence shown here is derived from an EMBL/GenBank/DDBJ whole genome shotgun (WGS) entry which is preliminary data.</text>
</comment>
<dbReference type="SUPFAM" id="SSF46689">
    <property type="entry name" value="Homeodomain-like"/>
    <property type="match status" value="1"/>
</dbReference>
<organism evidence="2">
    <name type="scientific">human gut metagenome</name>
    <dbReference type="NCBI Taxonomy" id="408170"/>
    <lineage>
        <taxon>unclassified sequences</taxon>
        <taxon>metagenomes</taxon>
        <taxon>organismal metagenomes</taxon>
    </lineage>
</organism>
<dbReference type="InterPro" id="IPR009057">
    <property type="entry name" value="Homeodomain-like_sf"/>
</dbReference>
<evidence type="ECO:0000313" key="2">
    <source>
        <dbReference type="EMBL" id="EKC62698.1"/>
    </source>
</evidence>
<gene>
    <name evidence="2" type="ORF">OBE_07846</name>
</gene>